<dbReference type="AlphaFoldDB" id="A0A4V3CZQ4"/>
<gene>
    <name evidence="2" type="ORF">EV186_102492</name>
</gene>
<keyword evidence="1" id="KW-0812">Transmembrane</keyword>
<comment type="caution">
    <text evidence="2">The sequence shown here is derived from an EMBL/GenBank/DDBJ whole genome shotgun (WGS) entry which is preliminary data.</text>
</comment>
<keyword evidence="1" id="KW-1133">Transmembrane helix</keyword>
<protein>
    <submittedName>
        <fullName evidence="2">Uncharacterized protein</fullName>
    </submittedName>
</protein>
<dbReference type="Proteomes" id="UP000295444">
    <property type="component" value="Unassembled WGS sequence"/>
</dbReference>
<proteinExistence type="predicted"/>
<evidence type="ECO:0000256" key="1">
    <source>
        <dbReference type="SAM" id="Phobius"/>
    </source>
</evidence>
<name>A0A4V3CZQ4_LABRH</name>
<dbReference type="EMBL" id="SNXZ01000002">
    <property type="protein sequence ID" value="TDQ00631.1"/>
    <property type="molecule type" value="Genomic_DNA"/>
</dbReference>
<feature type="transmembrane region" description="Helical" evidence="1">
    <location>
        <begin position="14"/>
        <end position="35"/>
    </location>
</feature>
<keyword evidence="3" id="KW-1185">Reference proteome</keyword>
<evidence type="ECO:0000313" key="2">
    <source>
        <dbReference type="EMBL" id="TDQ00631.1"/>
    </source>
</evidence>
<organism evidence="2 3">
    <name type="scientific">Labedaea rhizosphaerae</name>
    <dbReference type="NCBI Taxonomy" id="598644"/>
    <lineage>
        <taxon>Bacteria</taxon>
        <taxon>Bacillati</taxon>
        <taxon>Actinomycetota</taxon>
        <taxon>Actinomycetes</taxon>
        <taxon>Pseudonocardiales</taxon>
        <taxon>Pseudonocardiaceae</taxon>
        <taxon>Labedaea</taxon>
    </lineage>
</organism>
<evidence type="ECO:0000313" key="3">
    <source>
        <dbReference type="Proteomes" id="UP000295444"/>
    </source>
</evidence>
<keyword evidence="1" id="KW-0472">Membrane</keyword>
<accession>A0A4V3CZQ4</accession>
<feature type="transmembrane region" description="Helical" evidence="1">
    <location>
        <begin position="47"/>
        <end position="66"/>
    </location>
</feature>
<sequence length="81" mass="8570">MNRLGRVAQTLNPLTYLAVAFLVVVATLAASLTSVHTGLTSCLAPDALTAGPSAFAMLSAYLQWFWHNASTLALLGLRIQP</sequence>
<reference evidence="2 3" key="1">
    <citation type="submission" date="2019-03" db="EMBL/GenBank/DDBJ databases">
        <title>Genomic Encyclopedia of Type Strains, Phase IV (KMG-IV): sequencing the most valuable type-strain genomes for metagenomic binning, comparative biology and taxonomic classification.</title>
        <authorList>
            <person name="Goeker M."/>
        </authorList>
    </citation>
    <scope>NUCLEOTIDE SEQUENCE [LARGE SCALE GENOMIC DNA]</scope>
    <source>
        <strain evidence="2 3">DSM 45361</strain>
    </source>
</reference>